<feature type="transmembrane region" description="Helical" evidence="2">
    <location>
        <begin position="136"/>
        <end position="154"/>
    </location>
</feature>
<accession>A0ABQ8KCX0</accession>
<dbReference type="GeneID" id="71997036"/>
<keyword evidence="2" id="KW-1133">Transmembrane helix</keyword>
<protein>
    <submittedName>
        <fullName evidence="3">Uncharacterized protein</fullName>
    </submittedName>
</protein>
<sequence>MTTACVHSNSSSRIQEANMLGMALSMLAYGAHAAFFSCVLRHFLRPLSSRINGRFFACTCYLFTIATLSIVLQLVCDIKIFFGSSDNLDVTELFTTYTPTNKLSLAVTMIYLVLHWSSDALLLWRCSMICHNAPSVWMPMGTILVGLVVTGSYFRHDLTGLIMTWTTTPSTPGLVYLGVALGYNLILPAIMVIRIYRVSRELRGFWKSTEPRNVYGFVISVMFEATAFYAAVAIITIVTIAIDTSMRAALLPLLGQMQAIPSLLLTARAVQLRDAPKDSVRKTVPTSLQFDVQDALEKASLHLEPASRPTSPTTPADVSEILESIVIIPRRQPATDISSFTYSHSSERRRSRDCGPLELRPPEPLFSWGPDTPTSCGSDSDAELGYPNGLPDPWGTPQPPPMARIRS</sequence>
<comment type="caution">
    <text evidence="3">The sequence shown here is derived from an EMBL/GenBank/DDBJ whole genome shotgun (WGS) entry which is preliminary data.</text>
</comment>
<feature type="transmembrane region" description="Helical" evidence="2">
    <location>
        <begin position="214"/>
        <end position="242"/>
    </location>
</feature>
<feature type="compositionally biased region" description="Pro residues" evidence="1">
    <location>
        <begin position="394"/>
        <end position="407"/>
    </location>
</feature>
<proteinExistence type="predicted"/>
<feature type="transmembrane region" description="Helical" evidence="2">
    <location>
        <begin position="174"/>
        <end position="193"/>
    </location>
</feature>
<feature type="transmembrane region" description="Helical" evidence="2">
    <location>
        <begin position="20"/>
        <end position="43"/>
    </location>
</feature>
<name>A0ABQ8KCX0_9APHY</name>
<feature type="compositionally biased region" description="Basic and acidic residues" evidence="1">
    <location>
        <begin position="345"/>
        <end position="355"/>
    </location>
</feature>
<dbReference type="RefSeq" id="XP_047777628.1">
    <property type="nucleotide sequence ID" value="XM_047916304.1"/>
</dbReference>
<keyword evidence="2" id="KW-0812">Transmembrane</keyword>
<organism evidence="3 4">
    <name type="scientific">Rhodofomes roseus</name>
    <dbReference type="NCBI Taxonomy" id="34475"/>
    <lineage>
        <taxon>Eukaryota</taxon>
        <taxon>Fungi</taxon>
        <taxon>Dikarya</taxon>
        <taxon>Basidiomycota</taxon>
        <taxon>Agaricomycotina</taxon>
        <taxon>Agaricomycetes</taxon>
        <taxon>Polyporales</taxon>
        <taxon>Rhodofomes</taxon>
    </lineage>
</organism>
<reference evidence="3 4" key="1">
    <citation type="journal article" date="2021" name="Environ. Microbiol.">
        <title>Gene family expansions and transcriptome signatures uncover fungal adaptations to wood decay.</title>
        <authorList>
            <person name="Hage H."/>
            <person name="Miyauchi S."/>
            <person name="Viragh M."/>
            <person name="Drula E."/>
            <person name="Min B."/>
            <person name="Chaduli D."/>
            <person name="Navarro D."/>
            <person name="Favel A."/>
            <person name="Norest M."/>
            <person name="Lesage-Meessen L."/>
            <person name="Balint B."/>
            <person name="Merenyi Z."/>
            <person name="de Eugenio L."/>
            <person name="Morin E."/>
            <person name="Martinez A.T."/>
            <person name="Baldrian P."/>
            <person name="Stursova M."/>
            <person name="Martinez M.J."/>
            <person name="Novotny C."/>
            <person name="Magnuson J.K."/>
            <person name="Spatafora J.W."/>
            <person name="Maurice S."/>
            <person name="Pangilinan J."/>
            <person name="Andreopoulos W."/>
            <person name="LaButti K."/>
            <person name="Hundley H."/>
            <person name="Na H."/>
            <person name="Kuo A."/>
            <person name="Barry K."/>
            <person name="Lipzen A."/>
            <person name="Henrissat B."/>
            <person name="Riley R."/>
            <person name="Ahrendt S."/>
            <person name="Nagy L.G."/>
            <person name="Grigoriev I.V."/>
            <person name="Martin F."/>
            <person name="Rosso M.N."/>
        </authorList>
    </citation>
    <scope>NUCLEOTIDE SEQUENCE [LARGE SCALE GENOMIC DNA]</scope>
    <source>
        <strain evidence="3 4">CIRM-BRFM 1785</strain>
    </source>
</reference>
<dbReference type="Proteomes" id="UP000814176">
    <property type="component" value="Unassembled WGS sequence"/>
</dbReference>
<evidence type="ECO:0000256" key="1">
    <source>
        <dbReference type="SAM" id="MobiDB-lite"/>
    </source>
</evidence>
<evidence type="ECO:0000313" key="4">
    <source>
        <dbReference type="Proteomes" id="UP000814176"/>
    </source>
</evidence>
<evidence type="ECO:0000256" key="2">
    <source>
        <dbReference type="SAM" id="Phobius"/>
    </source>
</evidence>
<feature type="transmembrane region" description="Helical" evidence="2">
    <location>
        <begin position="103"/>
        <end position="124"/>
    </location>
</feature>
<keyword evidence="4" id="KW-1185">Reference proteome</keyword>
<keyword evidence="2" id="KW-0472">Membrane</keyword>
<evidence type="ECO:0000313" key="3">
    <source>
        <dbReference type="EMBL" id="KAH9835195.1"/>
    </source>
</evidence>
<dbReference type="EMBL" id="JADCUA010000013">
    <property type="protein sequence ID" value="KAH9835195.1"/>
    <property type="molecule type" value="Genomic_DNA"/>
</dbReference>
<feature type="region of interest" description="Disordered" evidence="1">
    <location>
        <begin position="338"/>
        <end position="407"/>
    </location>
</feature>
<gene>
    <name evidence="3" type="ORF">C8Q71DRAFT_108510</name>
</gene>
<feature type="transmembrane region" description="Helical" evidence="2">
    <location>
        <begin position="55"/>
        <end position="83"/>
    </location>
</feature>